<reference evidence="1 3" key="1">
    <citation type="journal article" date="2024" name="Nat. Commun.">
        <title>Phylogenomics reveals the evolutionary origins of lichenization in chlorophyte algae.</title>
        <authorList>
            <person name="Puginier C."/>
            <person name="Libourel C."/>
            <person name="Otte J."/>
            <person name="Skaloud P."/>
            <person name="Haon M."/>
            <person name="Grisel S."/>
            <person name="Petersen M."/>
            <person name="Berrin J.G."/>
            <person name="Delaux P.M."/>
            <person name="Dal Grande F."/>
            <person name="Keller J."/>
        </authorList>
    </citation>
    <scope>NUCLEOTIDE SEQUENCE [LARGE SCALE GENOMIC DNA]</scope>
    <source>
        <strain evidence="1 3">SAG 216-7</strain>
    </source>
</reference>
<evidence type="ECO:0000313" key="1">
    <source>
        <dbReference type="EMBL" id="KAK9901076.1"/>
    </source>
</evidence>
<accession>A0ABR2YAG1</accession>
<evidence type="ECO:0008006" key="4">
    <source>
        <dbReference type="Google" id="ProtNLM"/>
    </source>
</evidence>
<reference evidence="1" key="2">
    <citation type="submission" date="2024-04" db="EMBL/GenBank/DDBJ databases">
        <authorList>
            <person name="Dal Grande F."/>
            <person name="Keller J."/>
            <person name="Delaux P.-M."/>
        </authorList>
    </citation>
    <scope>NUCLEOTIDE SEQUENCE</scope>
    <source>
        <strain evidence="1">SAG 216-7</strain>
    </source>
</reference>
<dbReference type="EMBL" id="JALJOT010000019">
    <property type="protein sequence ID" value="KAK9901076.1"/>
    <property type="molecule type" value="Genomic_DNA"/>
</dbReference>
<protein>
    <recommendedName>
        <fullName evidence="4">Secreted protein</fullName>
    </recommendedName>
</protein>
<organism evidence="1 3">
    <name type="scientific">Coccomyxa subellipsoidea</name>
    <dbReference type="NCBI Taxonomy" id="248742"/>
    <lineage>
        <taxon>Eukaryota</taxon>
        <taxon>Viridiplantae</taxon>
        <taxon>Chlorophyta</taxon>
        <taxon>core chlorophytes</taxon>
        <taxon>Trebouxiophyceae</taxon>
        <taxon>Trebouxiophyceae incertae sedis</taxon>
        <taxon>Coccomyxaceae</taxon>
        <taxon>Coccomyxa</taxon>
    </lineage>
</organism>
<dbReference type="Proteomes" id="UP001491310">
    <property type="component" value="Unassembled WGS sequence"/>
</dbReference>
<name>A0ABR2YAG1_9CHLO</name>
<evidence type="ECO:0000313" key="2">
    <source>
        <dbReference type="EMBL" id="KAK9901113.1"/>
    </source>
</evidence>
<dbReference type="EMBL" id="JALJOT010000019">
    <property type="protein sequence ID" value="KAK9901113.1"/>
    <property type="molecule type" value="Genomic_DNA"/>
</dbReference>
<keyword evidence="3" id="KW-1185">Reference proteome</keyword>
<gene>
    <name evidence="1" type="ORF">WJX75_001911</name>
    <name evidence="2" type="ORF">WJX75_006769</name>
</gene>
<proteinExistence type="predicted"/>
<sequence length="96" mass="10720">MARHGALQEKRIIKPILTPLLFCAPYHGQGLLQAQPVPIVRTSCGVPVESPQRLQRITGHANPGIEPWRDMGQPKACCGRAFNLACAFRRWCHHIT</sequence>
<evidence type="ECO:0000313" key="3">
    <source>
        <dbReference type="Proteomes" id="UP001491310"/>
    </source>
</evidence>
<comment type="caution">
    <text evidence="1">The sequence shown here is derived from an EMBL/GenBank/DDBJ whole genome shotgun (WGS) entry which is preliminary data.</text>
</comment>